<dbReference type="InterPro" id="IPR002509">
    <property type="entry name" value="NODB_dom"/>
</dbReference>
<dbReference type="SUPFAM" id="SSF88713">
    <property type="entry name" value="Glycoside hydrolase/deacetylase"/>
    <property type="match status" value="1"/>
</dbReference>
<comment type="caution">
    <text evidence="2">The sequence shown here is derived from an EMBL/GenBank/DDBJ whole genome shotgun (WGS) entry which is preliminary data.</text>
</comment>
<keyword evidence="3" id="KW-1185">Reference proteome</keyword>
<dbReference type="Gene3D" id="3.20.20.370">
    <property type="entry name" value="Glycoside hydrolase/deacetylase"/>
    <property type="match status" value="1"/>
</dbReference>
<protein>
    <submittedName>
        <fullName evidence="2">Polysaccharide deacetylase family protein</fullName>
    </submittedName>
</protein>
<sequence length="252" mass="28834">MRFFIVLNGRKAKNILLIMLAAFFAALVAFVQNEQIAVFSTSQGPRALSKVVTNKKQIALTFDVGWGDVRFEPIMDYLTKQKIKATFFVTGEWADRHHEWIEDLKKQGYEIGSHGMQHESYTKMDEKDIRKDMLLANRSLDKAGIDHLRYIRPPDGQINDRVLKIATKMNQQVILWSVDPQDWTNPGYEKIAKDVVDHAQKGDIIRLHASDSAKQTIRALPIIVRELQDQGYTFVTLSTLISNAKVKTNLIH</sequence>
<evidence type="ECO:0000313" key="3">
    <source>
        <dbReference type="Proteomes" id="UP001596022"/>
    </source>
</evidence>
<gene>
    <name evidence="2" type="ORF">ACFO4N_16390</name>
</gene>
<organism evidence="2 3">
    <name type="scientific">Camelliibacillus cellulosilyticus</name>
    <dbReference type="NCBI Taxonomy" id="2174486"/>
    <lineage>
        <taxon>Bacteria</taxon>
        <taxon>Bacillati</taxon>
        <taxon>Bacillota</taxon>
        <taxon>Bacilli</taxon>
        <taxon>Bacillales</taxon>
        <taxon>Sporolactobacillaceae</taxon>
        <taxon>Camelliibacillus</taxon>
    </lineage>
</organism>
<dbReference type="Proteomes" id="UP001596022">
    <property type="component" value="Unassembled WGS sequence"/>
</dbReference>
<evidence type="ECO:0000313" key="2">
    <source>
        <dbReference type="EMBL" id="MFC4620283.1"/>
    </source>
</evidence>
<name>A0ABV9GTF0_9BACL</name>
<dbReference type="PANTHER" id="PTHR10587">
    <property type="entry name" value="GLYCOSYL TRANSFERASE-RELATED"/>
    <property type="match status" value="1"/>
</dbReference>
<dbReference type="PANTHER" id="PTHR10587:SF128">
    <property type="entry name" value="POLYSACCHARIDE DEACETYLASE PDAB-RELATED"/>
    <property type="match status" value="1"/>
</dbReference>
<feature type="domain" description="NodB homology" evidence="1">
    <location>
        <begin position="56"/>
        <end position="235"/>
    </location>
</feature>
<dbReference type="InterPro" id="IPR050248">
    <property type="entry name" value="Polysacc_deacetylase_ArnD"/>
</dbReference>
<accession>A0ABV9GTF0</accession>
<dbReference type="Pfam" id="PF01522">
    <property type="entry name" value="Polysacc_deac_1"/>
    <property type="match status" value="1"/>
</dbReference>
<dbReference type="InterPro" id="IPR011330">
    <property type="entry name" value="Glyco_hydro/deAcase_b/a-brl"/>
</dbReference>
<dbReference type="EMBL" id="JBHSFW010000018">
    <property type="protein sequence ID" value="MFC4620283.1"/>
    <property type="molecule type" value="Genomic_DNA"/>
</dbReference>
<dbReference type="RefSeq" id="WP_376847394.1">
    <property type="nucleotide sequence ID" value="NZ_JBHSFW010000018.1"/>
</dbReference>
<reference evidence="3" key="1">
    <citation type="journal article" date="2019" name="Int. J. Syst. Evol. Microbiol.">
        <title>The Global Catalogue of Microorganisms (GCM) 10K type strain sequencing project: providing services to taxonomists for standard genome sequencing and annotation.</title>
        <authorList>
            <consortium name="The Broad Institute Genomics Platform"/>
            <consortium name="The Broad Institute Genome Sequencing Center for Infectious Disease"/>
            <person name="Wu L."/>
            <person name="Ma J."/>
        </authorList>
    </citation>
    <scope>NUCLEOTIDE SEQUENCE [LARGE SCALE GENOMIC DNA]</scope>
    <source>
        <strain evidence="3">CGMCC 1.16306</strain>
    </source>
</reference>
<evidence type="ECO:0000259" key="1">
    <source>
        <dbReference type="PROSITE" id="PS51677"/>
    </source>
</evidence>
<dbReference type="PROSITE" id="PS51677">
    <property type="entry name" value="NODB"/>
    <property type="match status" value="1"/>
</dbReference>
<proteinExistence type="predicted"/>